<dbReference type="Proteomes" id="UP001620645">
    <property type="component" value="Unassembled WGS sequence"/>
</dbReference>
<accession>A0ABD2IXW4</accession>
<protein>
    <submittedName>
        <fullName evidence="1">Uncharacterized protein</fullName>
    </submittedName>
</protein>
<dbReference type="AlphaFoldDB" id="A0ABD2IXW4"/>
<sequence length="162" mass="19090">MLFKDTKLKIFTTDALNGTNMTQSSADVGADVVENICVKSYTDKNEDQNGQRIKGIKDLIDEQDNYFMIEFLKYEMENATDPLVFSISSSVHASHLLLRLQSFSYLELRYLIKRLAYSLYFPYWVQHDQQENEVIYVSLVKKYSMDNYLFDNKIVYSNWTRI</sequence>
<gene>
    <name evidence="1" type="ORF">niasHS_009279</name>
</gene>
<dbReference type="EMBL" id="JBICCN010000234">
    <property type="protein sequence ID" value="KAL3084508.1"/>
    <property type="molecule type" value="Genomic_DNA"/>
</dbReference>
<organism evidence="1 2">
    <name type="scientific">Heterodera schachtii</name>
    <name type="common">Sugarbeet cyst nematode worm</name>
    <name type="synonym">Tylenchus schachtii</name>
    <dbReference type="NCBI Taxonomy" id="97005"/>
    <lineage>
        <taxon>Eukaryota</taxon>
        <taxon>Metazoa</taxon>
        <taxon>Ecdysozoa</taxon>
        <taxon>Nematoda</taxon>
        <taxon>Chromadorea</taxon>
        <taxon>Rhabditida</taxon>
        <taxon>Tylenchina</taxon>
        <taxon>Tylenchomorpha</taxon>
        <taxon>Tylenchoidea</taxon>
        <taxon>Heteroderidae</taxon>
        <taxon>Heteroderinae</taxon>
        <taxon>Heterodera</taxon>
    </lineage>
</organism>
<comment type="caution">
    <text evidence="1">The sequence shown here is derived from an EMBL/GenBank/DDBJ whole genome shotgun (WGS) entry which is preliminary data.</text>
</comment>
<evidence type="ECO:0000313" key="2">
    <source>
        <dbReference type="Proteomes" id="UP001620645"/>
    </source>
</evidence>
<name>A0ABD2IXW4_HETSC</name>
<proteinExistence type="predicted"/>
<evidence type="ECO:0000313" key="1">
    <source>
        <dbReference type="EMBL" id="KAL3084508.1"/>
    </source>
</evidence>
<keyword evidence="2" id="KW-1185">Reference proteome</keyword>
<reference evidence="1 2" key="1">
    <citation type="submission" date="2024-10" db="EMBL/GenBank/DDBJ databases">
        <authorList>
            <person name="Kim D."/>
        </authorList>
    </citation>
    <scope>NUCLEOTIDE SEQUENCE [LARGE SCALE GENOMIC DNA]</scope>
    <source>
        <strain evidence="1">Taebaek</strain>
    </source>
</reference>